<name>A0A1L9QSY5_9CYAN</name>
<evidence type="ECO:0000313" key="2">
    <source>
        <dbReference type="EMBL" id="OJJ25800.1"/>
    </source>
</evidence>
<feature type="transmembrane region" description="Helical" evidence="1">
    <location>
        <begin position="147"/>
        <end position="168"/>
    </location>
</feature>
<keyword evidence="3" id="KW-1185">Reference proteome</keyword>
<sequence length="346" mass="38592">MSKLVERINLTAHAQLEKSLGYTGDRRWVAWHWDSDIGQLMYTDGEAVGAGQAIAWQVFLQHAEVDPIVEPYHLEQEENWLLLDRSSRQFYVGEGQAIQSLLDNPESLRLLAQLDGNTNSIQDTADTVKQTFNQWSESDAGRLLKTVLPVGVGIVLIAGLGFAAWTWVKPRLQEQLSQTVTRTTFAPGYSCGIGGTGDFSGYVAHEVGDRELHLISIYEAHWDHSGAYHPTGQVDIQVERRDRPITLALSAYEPVQWHLSTAPGVKIEKIIINGYYDQTIVGAEGIPIEEYSYHQTGNMLGMIHYNWGEASATANSQSLVAQLQNRTQIPLTSFQGCYRGTSFELK</sequence>
<reference evidence="2" key="1">
    <citation type="submission" date="2016-10" db="EMBL/GenBank/DDBJ databases">
        <title>CRISPR-Cas defence system in Roseofilum reptotaenium: evidence of a bacteriophage-cyanobacterium arms race in the coral black band disease.</title>
        <authorList>
            <person name="Buerger P."/>
            <person name="Wood-Charlson E.M."/>
            <person name="Weynberg K.D."/>
            <person name="Willis B."/>
            <person name="Van Oppen M.J."/>
        </authorList>
    </citation>
    <scope>NUCLEOTIDE SEQUENCE [LARGE SCALE GENOMIC DNA]</scope>
    <source>
        <strain evidence="2">AO1-A</strain>
    </source>
</reference>
<gene>
    <name evidence="2" type="ORF">BI308_09795</name>
</gene>
<keyword evidence="1" id="KW-1133">Transmembrane helix</keyword>
<accession>A0A1L9QSY5</accession>
<evidence type="ECO:0000256" key="1">
    <source>
        <dbReference type="SAM" id="Phobius"/>
    </source>
</evidence>
<keyword evidence="1" id="KW-0472">Membrane</keyword>
<proteinExistence type="predicted"/>
<keyword evidence="1" id="KW-0812">Transmembrane</keyword>
<dbReference type="EMBL" id="MLAW01000013">
    <property type="protein sequence ID" value="OJJ25800.1"/>
    <property type="molecule type" value="Genomic_DNA"/>
</dbReference>
<comment type="caution">
    <text evidence="2">The sequence shown here is derived from an EMBL/GenBank/DDBJ whole genome shotgun (WGS) entry which is preliminary data.</text>
</comment>
<organism evidence="2 3">
    <name type="scientific">Roseofilum reptotaenium AO1-A</name>
    <dbReference type="NCBI Taxonomy" id="1925591"/>
    <lineage>
        <taxon>Bacteria</taxon>
        <taxon>Bacillati</taxon>
        <taxon>Cyanobacteriota</taxon>
        <taxon>Cyanophyceae</taxon>
        <taxon>Desertifilales</taxon>
        <taxon>Desertifilaceae</taxon>
        <taxon>Roseofilum</taxon>
    </lineage>
</organism>
<dbReference type="Proteomes" id="UP000183940">
    <property type="component" value="Unassembled WGS sequence"/>
</dbReference>
<evidence type="ECO:0000313" key="3">
    <source>
        <dbReference type="Proteomes" id="UP000183940"/>
    </source>
</evidence>
<dbReference type="AlphaFoldDB" id="A0A1L9QSY5"/>
<protein>
    <submittedName>
        <fullName evidence="2">Uncharacterized protein</fullName>
    </submittedName>
</protein>